<evidence type="ECO:0000313" key="2">
    <source>
        <dbReference type="EMBL" id="MBW86460.1"/>
    </source>
</evidence>
<organism evidence="2">
    <name type="scientific">Rhizophora mucronata</name>
    <name type="common">Asiatic mangrove</name>
    <dbReference type="NCBI Taxonomy" id="61149"/>
    <lineage>
        <taxon>Eukaryota</taxon>
        <taxon>Viridiplantae</taxon>
        <taxon>Streptophyta</taxon>
        <taxon>Embryophyta</taxon>
        <taxon>Tracheophyta</taxon>
        <taxon>Spermatophyta</taxon>
        <taxon>Magnoliopsida</taxon>
        <taxon>eudicotyledons</taxon>
        <taxon>Gunneridae</taxon>
        <taxon>Pentapetalae</taxon>
        <taxon>rosids</taxon>
        <taxon>fabids</taxon>
        <taxon>Malpighiales</taxon>
        <taxon>Rhizophoraceae</taxon>
        <taxon>Rhizophora</taxon>
    </lineage>
</organism>
<keyword evidence="1" id="KW-0472">Membrane</keyword>
<reference evidence="2" key="1">
    <citation type="submission" date="2018-02" db="EMBL/GenBank/DDBJ databases">
        <title>Rhizophora mucronata_Transcriptome.</title>
        <authorList>
            <person name="Meera S.P."/>
            <person name="Sreeshan A."/>
            <person name="Augustine A."/>
        </authorList>
    </citation>
    <scope>NUCLEOTIDE SEQUENCE</scope>
    <source>
        <tissue evidence="2">Leaf</tissue>
    </source>
</reference>
<dbReference type="EMBL" id="GGEC01005977">
    <property type="protein sequence ID" value="MBW86460.1"/>
    <property type="molecule type" value="Transcribed_RNA"/>
</dbReference>
<keyword evidence="1" id="KW-0812">Transmembrane</keyword>
<name>A0A2P2IZ50_RHIMU</name>
<proteinExistence type="predicted"/>
<dbReference type="AlphaFoldDB" id="A0A2P2IZ50"/>
<protein>
    <submittedName>
        <fullName evidence="2">Uncharacterized protein</fullName>
    </submittedName>
</protein>
<sequence length="48" mass="5374">MLEQLVMTGLHDLYISLAGVLNFAVIFTRPICNIYLSCAENRPPSMSM</sequence>
<feature type="transmembrane region" description="Helical" evidence="1">
    <location>
        <begin position="13"/>
        <end position="36"/>
    </location>
</feature>
<keyword evidence="1" id="KW-1133">Transmembrane helix</keyword>
<evidence type="ECO:0000256" key="1">
    <source>
        <dbReference type="SAM" id="Phobius"/>
    </source>
</evidence>
<accession>A0A2P2IZ50</accession>